<reference evidence="3 4" key="1">
    <citation type="journal article" date="2015" name="Genome Announc.">
        <title>Expanding the biotechnology potential of lactobacilli through comparative genomics of 213 strains and associated genera.</title>
        <authorList>
            <person name="Sun Z."/>
            <person name="Harris H.M."/>
            <person name="McCann A."/>
            <person name="Guo C."/>
            <person name="Argimon S."/>
            <person name="Zhang W."/>
            <person name="Yang X."/>
            <person name="Jeffery I.B."/>
            <person name="Cooney J.C."/>
            <person name="Kagawa T.F."/>
            <person name="Liu W."/>
            <person name="Song Y."/>
            <person name="Salvetti E."/>
            <person name="Wrobel A."/>
            <person name="Rasinkangas P."/>
            <person name="Parkhill J."/>
            <person name="Rea M.C."/>
            <person name="O'Sullivan O."/>
            <person name="Ritari J."/>
            <person name="Douillard F.P."/>
            <person name="Paul Ross R."/>
            <person name="Yang R."/>
            <person name="Briner A.E."/>
            <person name="Felis G.E."/>
            <person name="de Vos W.M."/>
            <person name="Barrangou R."/>
            <person name="Klaenhammer T.R."/>
            <person name="Caufield P.W."/>
            <person name="Cui Y."/>
            <person name="Zhang H."/>
            <person name="O'Toole P.W."/>
        </authorList>
    </citation>
    <scope>NUCLEOTIDE SEQUENCE [LARGE SCALE GENOMIC DNA]</scope>
    <source>
        <strain evidence="3 4">DSM 23365</strain>
    </source>
</reference>
<feature type="transmembrane region" description="Helical" evidence="2">
    <location>
        <begin position="66"/>
        <end position="87"/>
    </location>
</feature>
<keyword evidence="1" id="KW-0175">Coiled coil</keyword>
<name>A0A0R2EW72_9LACO</name>
<keyword evidence="2" id="KW-0472">Membrane</keyword>
<accession>A0A0R2EW72</accession>
<sequence>MSEYVTHEELNHVEDNLRHEIKESKLELTGSIKDTKNELNSSISDLSGKIDKLSSNIDTKFANQKVWLIATTITVVSAGVGILSYIMNLMINH</sequence>
<proteinExistence type="predicted"/>
<protein>
    <submittedName>
        <fullName evidence="3">Uncharacterized protein</fullName>
    </submittedName>
</protein>
<feature type="coiled-coil region" evidence="1">
    <location>
        <begin position="7"/>
        <end position="56"/>
    </location>
</feature>
<organism evidence="3 4">
    <name type="scientific">Secundilactobacillus similis DSM 23365 = JCM 2765</name>
    <dbReference type="NCBI Taxonomy" id="1423804"/>
    <lineage>
        <taxon>Bacteria</taxon>
        <taxon>Bacillati</taxon>
        <taxon>Bacillota</taxon>
        <taxon>Bacilli</taxon>
        <taxon>Lactobacillales</taxon>
        <taxon>Lactobacillaceae</taxon>
        <taxon>Secundilactobacillus</taxon>
    </lineage>
</organism>
<dbReference type="AlphaFoldDB" id="A0A0R2EW72"/>
<keyword evidence="2" id="KW-1133">Transmembrane helix</keyword>
<comment type="caution">
    <text evidence="3">The sequence shown here is derived from an EMBL/GenBank/DDBJ whole genome shotgun (WGS) entry which is preliminary data.</text>
</comment>
<evidence type="ECO:0000256" key="1">
    <source>
        <dbReference type="SAM" id="Coils"/>
    </source>
</evidence>
<dbReference type="Proteomes" id="UP000051442">
    <property type="component" value="Unassembled WGS sequence"/>
</dbReference>
<dbReference type="EMBL" id="AYZM01000131">
    <property type="protein sequence ID" value="KRN20617.1"/>
    <property type="molecule type" value="Genomic_DNA"/>
</dbReference>
<dbReference type="OrthoDB" id="2328984at2"/>
<evidence type="ECO:0000313" key="4">
    <source>
        <dbReference type="Proteomes" id="UP000051442"/>
    </source>
</evidence>
<keyword evidence="2" id="KW-0812">Transmembrane</keyword>
<keyword evidence="4" id="KW-1185">Reference proteome</keyword>
<evidence type="ECO:0000256" key="2">
    <source>
        <dbReference type="SAM" id="Phobius"/>
    </source>
</evidence>
<evidence type="ECO:0000313" key="3">
    <source>
        <dbReference type="EMBL" id="KRN20617.1"/>
    </source>
</evidence>
<dbReference type="PATRIC" id="fig|1423804.4.peg.1513"/>
<dbReference type="RefSeq" id="WP_156301683.1">
    <property type="nucleotide sequence ID" value="NZ_AYZM01000131.1"/>
</dbReference>
<gene>
    <name evidence="3" type="ORF">FD14_GL001402</name>
</gene>